<dbReference type="PANTHER" id="PTHR24148">
    <property type="entry name" value="ANKYRIN REPEAT DOMAIN-CONTAINING PROTEIN 39 HOMOLOG-RELATED"/>
    <property type="match status" value="1"/>
</dbReference>
<keyword evidence="4" id="KW-1185">Reference proteome</keyword>
<evidence type="ECO:0000313" key="4">
    <source>
        <dbReference type="Proteomes" id="UP000800094"/>
    </source>
</evidence>
<organism evidence="3 4">
    <name type="scientific">Trematosphaeria pertusa</name>
    <dbReference type="NCBI Taxonomy" id="390896"/>
    <lineage>
        <taxon>Eukaryota</taxon>
        <taxon>Fungi</taxon>
        <taxon>Dikarya</taxon>
        <taxon>Ascomycota</taxon>
        <taxon>Pezizomycotina</taxon>
        <taxon>Dothideomycetes</taxon>
        <taxon>Pleosporomycetidae</taxon>
        <taxon>Pleosporales</taxon>
        <taxon>Massarineae</taxon>
        <taxon>Trematosphaeriaceae</taxon>
        <taxon>Trematosphaeria</taxon>
    </lineage>
</organism>
<name>A0A6A6HYB6_9PLEO</name>
<reference evidence="3" key="1">
    <citation type="journal article" date="2020" name="Stud. Mycol.">
        <title>101 Dothideomycetes genomes: a test case for predicting lifestyles and emergence of pathogens.</title>
        <authorList>
            <person name="Haridas S."/>
            <person name="Albert R."/>
            <person name="Binder M."/>
            <person name="Bloem J."/>
            <person name="Labutti K."/>
            <person name="Salamov A."/>
            <person name="Andreopoulos B."/>
            <person name="Baker S."/>
            <person name="Barry K."/>
            <person name="Bills G."/>
            <person name="Bluhm B."/>
            <person name="Cannon C."/>
            <person name="Castanera R."/>
            <person name="Culley D."/>
            <person name="Daum C."/>
            <person name="Ezra D."/>
            <person name="Gonzalez J."/>
            <person name="Henrissat B."/>
            <person name="Kuo A."/>
            <person name="Liang C."/>
            <person name="Lipzen A."/>
            <person name="Lutzoni F."/>
            <person name="Magnuson J."/>
            <person name="Mondo S."/>
            <person name="Nolan M."/>
            <person name="Ohm R."/>
            <person name="Pangilinan J."/>
            <person name="Park H.-J."/>
            <person name="Ramirez L."/>
            <person name="Alfaro M."/>
            <person name="Sun H."/>
            <person name="Tritt A."/>
            <person name="Yoshinaga Y."/>
            <person name="Zwiers L.-H."/>
            <person name="Turgeon B."/>
            <person name="Goodwin S."/>
            <person name="Spatafora J."/>
            <person name="Crous P."/>
            <person name="Grigoriev I."/>
        </authorList>
    </citation>
    <scope>NUCLEOTIDE SEQUENCE</scope>
    <source>
        <strain evidence="3">CBS 122368</strain>
    </source>
</reference>
<dbReference type="RefSeq" id="XP_033678011.1">
    <property type="nucleotide sequence ID" value="XM_033819556.1"/>
</dbReference>
<evidence type="ECO:0000259" key="2">
    <source>
        <dbReference type="Pfam" id="PF06985"/>
    </source>
</evidence>
<feature type="domain" description="Heterokaryon incompatibility" evidence="2">
    <location>
        <begin position="77"/>
        <end position="230"/>
    </location>
</feature>
<protein>
    <submittedName>
        <fullName evidence="3">HET-domain-containing protein</fullName>
    </submittedName>
</protein>
<dbReference type="OrthoDB" id="3557394at2759"/>
<evidence type="ECO:0000313" key="3">
    <source>
        <dbReference type="EMBL" id="KAF2243007.1"/>
    </source>
</evidence>
<dbReference type="Pfam" id="PF06985">
    <property type="entry name" value="HET"/>
    <property type="match status" value="1"/>
</dbReference>
<dbReference type="InterPro" id="IPR052895">
    <property type="entry name" value="HetReg/Transcr_Mod"/>
</dbReference>
<gene>
    <name evidence="3" type="ORF">BU26DRAFT_124309</name>
</gene>
<dbReference type="Proteomes" id="UP000800094">
    <property type="component" value="Unassembled WGS sequence"/>
</dbReference>
<dbReference type="EMBL" id="ML987206">
    <property type="protein sequence ID" value="KAF2243007.1"/>
    <property type="molecule type" value="Genomic_DNA"/>
</dbReference>
<feature type="region of interest" description="Disordered" evidence="1">
    <location>
        <begin position="1"/>
        <end position="33"/>
    </location>
</feature>
<proteinExistence type="predicted"/>
<dbReference type="Pfam" id="PF26639">
    <property type="entry name" value="Het-6_barrel"/>
    <property type="match status" value="1"/>
</dbReference>
<dbReference type="AlphaFoldDB" id="A0A6A6HYB6"/>
<accession>A0A6A6HYB6</accession>
<evidence type="ECO:0000256" key="1">
    <source>
        <dbReference type="SAM" id="MobiDB-lite"/>
    </source>
</evidence>
<sequence>MCSLPVIHSTPSVQPGSDAGVPSNQQRASMGGHGPFEGFGKSTKGHEIRLLHLLPGNQDDDIKCTSQVVSLDVYEEYETLSYVWGSRAEEKSVEISGHTFLVTQNLHDALKYLRRPTAPRTIWVDQLCINQWDNDEKARQVAMMRDIYKRCSHCLIWLGEISETADGFSVRDVETAFDFVRAVAAINTSPIQELPKLLAETVEGQGARKAFQAFVMHGNPWWSRVWTVQEALLPISAELIWGPLCLSWEDVEFAAVQLCRHFPFPFHKELERHGELIGLFLYPVRGLSISSNGEEPLDLLMRWRYREATDPRDKVYALLGLLTSNALASARYCNYDISPAALFTRVTLDLIRQEKGLRPLLGSAELRHVTPELPTWAIDFACSNRVHGMRQCKWWNHSHRYKQFAACGKVGLPMALWNEGERFSLSGVLVDKILEVNEAFMVDASEAIDDGKLRDAIYGCHELVGRHNGWLTASQGEHEAYIAGGSWSNALWRTMIGDLIMLEAPLRRAQAYDEEDFYAFLEEGDRGRLYESLCGMVVNHAFFITERGYVGFGPTDAQIGDQIWVFYGGQVPFIMKRCVEHSGADDERHELCLIGDVYVHGIMDGQAVQPGSQTRVAFIN</sequence>
<dbReference type="InterPro" id="IPR010730">
    <property type="entry name" value="HET"/>
</dbReference>
<dbReference type="GeneID" id="54572886"/>
<dbReference type="PANTHER" id="PTHR24148:SF73">
    <property type="entry name" value="HET DOMAIN PROTEIN (AFU_ORTHOLOGUE AFUA_8G01020)"/>
    <property type="match status" value="1"/>
</dbReference>